<accession>A0A699V1T7</accession>
<feature type="non-terminal residue" evidence="1">
    <location>
        <position position="1"/>
    </location>
</feature>
<name>A0A699V1T7_TANCI</name>
<proteinExistence type="predicted"/>
<protein>
    <submittedName>
        <fullName evidence="1">Uncharacterized protein</fullName>
    </submittedName>
</protein>
<dbReference type="AlphaFoldDB" id="A0A699V1T7"/>
<dbReference type="EMBL" id="BKCJ011392724">
    <property type="protein sequence ID" value="GFD29215.1"/>
    <property type="molecule type" value="Genomic_DNA"/>
</dbReference>
<reference evidence="1" key="1">
    <citation type="journal article" date="2019" name="Sci. Rep.">
        <title>Draft genome of Tanacetum cinerariifolium, the natural source of mosquito coil.</title>
        <authorList>
            <person name="Yamashiro T."/>
            <person name="Shiraishi A."/>
            <person name="Satake H."/>
            <person name="Nakayama K."/>
        </authorList>
    </citation>
    <scope>NUCLEOTIDE SEQUENCE</scope>
</reference>
<gene>
    <name evidence="1" type="ORF">Tci_901184</name>
</gene>
<comment type="caution">
    <text evidence="1">The sequence shown here is derived from an EMBL/GenBank/DDBJ whole genome shotgun (WGS) entry which is preliminary data.</text>
</comment>
<organism evidence="1">
    <name type="scientific">Tanacetum cinerariifolium</name>
    <name type="common">Dalmatian daisy</name>
    <name type="synonym">Chrysanthemum cinerariifolium</name>
    <dbReference type="NCBI Taxonomy" id="118510"/>
    <lineage>
        <taxon>Eukaryota</taxon>
        <taxon>Viridiplantae</taxon>
        <taxon>Streptophyta</taxon>
        <taxon>Embryophyta</taxon>
        <taxon>Tracheophyta</taxon>
        <taxon>Spermatophyta</taxon>
        <taxon>Magnoliopsida</taxon>
        <taxon>eudicotyledons</taxon>
        <taxon>Gunneridae</taxon>
        <taxon>Pentapetalae</taxon>
        <taxon>asterids</taxon>
        <taxon>campanulids</taxon>
        <taxon>Asterales</taxon>
        <taxon>Asteraceae</taxon>
        <taxon>Asteroideae</taxon>
        <taxon>Anthemideae</taxon>
        <taxon>Anthemidinae</taxon>
        <taxon>Tanacetum</taxon>
    </lineage>
</organism>
<sequence length="45" mass="5428">SDDVQPRQVDLMCAHALTMLHWHDIHVDPDRRESIQELRVYLKLF</sequence>
<evidence type="ECO:0000313" key="1">
    <source>
        <dbReference type="EMBL" id="GFD29215.1"/>
    </source>
</evidence>